<dbReference type="HAMAP" id="MF_00735">
    <property type="entry name" value="Methyltr_PrmA"/>
    <property type="match status" value="1"/>
</dbReference>
<keyword evidence="5 6" id="KW-0949">S-adenosyl-L-methionine</keyword>
<evidence type="ECO:0000256" key="3">
    <source>
        <dbReference type="ARBA" id="ARBA00022603"/>
    </source>
</evidence>
<dbReference type="GO" id="GO:0005840">
    <property type="term" value="C:ribosome"/>
    <property type="evidence" value="ECO:0007669"/>
    <property type="project" value="UniProtKB-KW"/>
</dbReference>
<evidence type="ECO:0000256" key="6">
    <source>
        <dbReference type="HAMAP-Rule" id="MF_00735"/>
    </source>
</evidence>
<dbReference type="GO" id="GO:0032259">
    <property type="term" value="P:methylation"/>
    <property type="evidence" value="ECO:0007669"/>
    <property type="project" value="UniProtKB-KW"/>
</dbReference>
<keyword evidence="4 6" id="KW-0808">Transferase</keyword>
<dbReference type="CDD" id="cd02440">
    <property type="entry name" value="AdoMet_MTases"/>
    <property type="match status" value="1"/>
</dbReference>
<dbReference type="RefSeq" id="WP_094396645.1">
    <property type="nucleotide sequence ID" value="NZ_CP016893.1"/>
</dbReference>
<dbReference type="InterPro" id="IPR050078">
    <property type="entry name" value="Ribosomal_L11_MeTrfase_PrmA"/>
</dbReference>
<evidence type="ECO:0000256" key="4">
    <source>
        <dbReference type="ARBA" id="ARBA00022679"/>
    </source>
</evidence>
<dbReference type="EMBL" id="CP016893">
    <property type="protein sequence ID" value="AST56319.1"/>
    <property type="molecule type" value="Genomic_DNA"/>
</dbReference>
<dbReference type="NCBIfam" id="TIGR00406">
    <property type="entry name" value="prmA"/>
    <property type="match status" value="1"/>
</dbReference>
<evidence type="ECO:0000256" key="1">
    <source>
        <dbReference type="ARBA" id="ARBA00009741"/>
    </source>
</evidence>
<name>A0A223HV43_THETR</name>
<dbReference type="PANTHER" id="PTHR43648:SF1">
    <property type="entry name" value="ELECTRON TRANSFER FLAVOPROTEIN BETA SUBUNIT LYSINE METHYLTRANSFERASE"/>
    <property type="match status" value="1"/>
</dbReference>
<keyword evidence="2 6" id="KW-0963">Cytoplasm</keyword>
<feature type="binding site" evidence="6">
    <location>
        <position position="245"/>
    </location>
    <ligand>
        <name>S-adenosyl-L-methionine</name>
        <dbReference type="ChEBI" id="CHEBI:59789"/>
    </ligand>
</feature>
<dbReference type="Gene3D" id="3.40.50.150">
    <property type="entry name" value="Vaccinia Virus protein VP39"/>
    <property type="match status" value="1"/>
</dbReference>
<dbReference type="InterPro" id="IPR029063">
    <property type="entry name" value="SAM-dependent_MTases_sf"/>
</dbReference>
<comment type="function">
    <text evidence="6">Methylates ribosomal protein L11.</text>
</comment>
<dbReference type="AlphaFoldDB" id="A0A223HV43"/>
<evidence type="ECO:0000256" key="2">
    <source>
        <dbReference type="ARBA" id="ARBA00022490"/>
    </source>
</evidence>
<dbReference type="PIRSF" id="PIRSF000401">
    <property type="entry name" value="RPL11_MTase"/>
    <property type="match status" value="1"/>
</dbReference>
<reference evidence="7 8" key="1">
    <citation type="submission" date="2016-08" db="EMBL/GenBank/DDBJ databases">
        <title>A novel genetic cassette of butanologenic Thermoanaerobacterium thermosaccharolyticum that directly convert cellulose to butanol.</title>
        <authorList>
            <person name="Li T."/>
            <person name="He J."/>
        </authorList>
    </citation>
    <scope>NUCLEOTIDE SEQUENCE [LARGE SCALE GENOMIC DNA]</scope>
    <source>
        <strain evidence="7 8">TG57</strain>
    </source>
</reference>
<evidence type="ECO:0000313" key="8">
    <source>
        <dbReference type="Proteomes" id="UP000214975"/>
    </source>
</evidence>
<evidence type="ECO:0000256" key="5">
    <source>
        <dbReference type="ARBA" id="ARBA00022691"/>
    </source>
</evidence>
<dbReference type="InterPro" id="IPR004498">
    <property type="entry name" value="Ribosomal_PrmA_MeTrfase"/>
</dbReference>
<organism evidence="7 8">
    <name type="scientific">Thermoanaerobacterium thermosaccharolyticum</name>
    <name type="common">Clostridium thermosaccharolyticum</name>
    <dbReference type="NCBI Taxonomy" id="1517"/>
    <lineage>
        <taxon>Bacteria</taxon>
        <taxon>Bacillati</taxon>
        <taxon>Bacillota</taxon>
        <taxon>Clostridia</taxon>
        <taxon>Thermoanaerobacterales</taxon>
        <taxon>Thermoanaerobacteraceae</taxon>
        <taxon>Thermoanaerobacterium</taxon>
    </lineage>
</organism>
<comment type="similarity">
    <text evidence="1 6">Belongs to the methyltransferase superfamily. PrmA family.</text>
</comment>
<accession>A0A223HV43</accession>
<comment type="catalytic activity">
    <reaction evidence="6">
        <text>L-lysyl-[protein] + 3 S-adenosyl-L-methionine = N(6),N(6),N(6)-trimethyl-L-lysyl-[protein] + 3 S-adenosyl-L-homocysteine + 3 H(+)</text>
        <dbReference type="Rhea" id="RHEA:54192"/>
        <dbReference type="Rhea" id="RHEA-COMP:9752"/>
        <dbReference type="Rhea" id="RHEA-COMP:13826"/>
        <dbReference type="ChEBI" id="CHEBI:15378"/>
        <dbReference type="ChEBI" id="CHEBI:29969"/>
        <dbReference type="ChEBI" id="CHEBI:57856"/>
        <dbReference type="ChEBI" id="CHEBI:59789"/>
        <dbReference type="ChEBI" id="CHEBI:61961"/>
    </reaction>
</comment>
<dbReference type="SUPFAM" id="SSF53335">
    <property type="entry name" value="S-adenosyl-L-methionine-dependent methyltransferases"/>
    <property type="match status" value="1"/>
</dbReference>
<dbReference type="GO" id="GO:0005737">
    <property type="term" value="C:cytoplasm"/>
    <property type="evidence" value="ECO:0007669"/>
    <property type="project" value="UniProtKB-SubCell"/>
</dbReference>
<keyword evidence="3 6" id="KW-0489">Methyltransferase</keyword>
<keyword evidence="7" id="KW-0689">Ribosomal protein</keyword>
<sequence>MKWLEVKVTTSVEAEEAITNIMHEIGAGGVVIEDPNDLKMLNDDSECDYVDPDMIVNSDKVVISAYFPLMPNTVDKVSIIKDRIMGLKEYNLDIGDFTFETSEVDDNDWANSWKKYYKPFKIGKRVVIKPSWEDYTPLENDIVVELDPGMAFGTGSHETTKMCIEFLEDNVKPNDVVFDVGCGTGILSIVSSKLGAKKVYAVDLDDVAIKVASLNVKLNNLNNVEVLKSDLLHELTGKADLIVANIIADIIIKATYDIHEKLNENGIFISSGIIKDRKDDVLDAISKYFDIIDIKEDGEWIAILSRKK</sequence>
<gene>
    <name evidence="6" type="primary">prmA</name>
    <name evidence="7" type="ORF">Thert_00060</name>
</gene>
<dbReference type="Pfam" id="PF06325">
    <property type="entry name" value="PrmA"/>
    <property type="match status" value="1"/>
</dbReference>
<evidence type="ECO:0000313" key="7">
    <source>
        <dbReference type="EMBL" id="AST56319.1"/>
    </source>
</evidence>
<keyword evidence="7" id="KW-0687">Ribonucleoprotein</keyword>
<protein>
    <recommendedName>
        <fullName evidence="6">Ribosomal protein L11 methyltransferase</fullName>
        <shortName evidence="6">L11 Mtase</shortName>
        <ecNumber evidence="6">2.1.1.-</ecNumber>
    </recommendedName>
</protein>
<dbReference type="GO" id="GO:0016279">
    <property type="term" value="F:protein-lysine N-methyltransferase activity"/>
    <property type="evidence" value="ECO:0007669"/>
    <property type="project" value="RHEA"/>
</dbReference>
<feature type="binding site" evidence="6">
    <location>
        <position position="160"/>
    </location>
    <ligand>
        <name>S-adenosyl-L-methionine</name>
        <dbReference type="ChEBI" id="CHEBI:59789"/>
    </ligand>
</feature>
<proteinExistence type="inferred from homology"/>
<comment type="subcellular location">
    <subcellularLocation>
        <location evidence="6">Cytoplasm</location>
    </subcellularLocation>
</comment>
<dbReference type="Proteomes" id="UP000214975">
    <property type="component" value="Chromosome"/>
</dbReference>
<dbReference type="PANTHER" id="PTHR43648">
    <property type="entry name" value="ELECTRON TRANSFER FLAVOPROTEIN BETA SUBUNIT LYSINE METHYLTRANSFERASE"/>
    <property type="match status" value="1"/>
</dbReference>
<dbReference type="EC" id="2.1.1.-" evidence="6"/>
<feature type="binding site" evidence="6">
    <location>
        <position position="203"/>
    </location>
    <ligand>
        <name>S-adenosyl-L-methionine</name>
        <dbReference type="ChEBI" id="CHEBI:59789"/>
    </ligand>
</feature>
<feature type="binding site" evidence="6">
    <location>
        <position position="181"/>
    </location>
    <ligand>
        <name>S-adenosyl-L-methionine</name>
        <dbReference type="ChEBI" id="CHEBI:59789"/>
    </ligand>
</feature>